<evidence type="ECO:0000313" key="1">
    <source>
        <dbReference type="EMBL" id="CAB1275887.1"/>
    </source>
</evidence>
<dbReference type="AlphaFoldDB" id="A0A7G1Q9E3"/>
<accession>A0A7G1Q9E3</accession>
<organism evidence="1 2">
    <name type="scientific">Candidatus Nitrosacidococcus tergens</name>
    <dbReference type="NCBI Taxonomy" id="553981"/>
    <lineage>
        <taxon>Bacteria</taxon>
        <taxon>Pseudomonadati</taxon>
        <taxon>Pseudomonadota</taxon>
        <taxon>Gammaproteobacteria</taxon>
        <taxon>Chromatiales</taxon>
        <taxon>Chromatiaceae</taxon>
        <taxon>Candidatus Nitrosacidococcus</taxon>
    </lineage>
</organism>
<evidence type="ECO:0000313" key="2">
    <source>
        <dbReference type="Proteomes" id="UP000516072"/>
    </source>
</evidence>
<gene>
    <name evidence="1" type="ORF">NSCAC_0892</name>
</gene>
<dbReference type="Proteomes" id="UP000516072">
    <property type="component" value="Chromosome"/>
</dbReference>
<sequence>MGYLGKQHGASGNKDLSGLLGSLLKGSSSALGTSIISSLLSGKKLGLSNILESFFT</sequence>
<reference evidence="1 2" key="1">
    <citation type="submission" date="2020-03" db="EMBL/GenBank/DDBJ databases">
        <authorList>
            <person name="Picone N."/>
        </authorList>
    </citation>
    <scope>NUCLEOTIDE SEQUENCE [LARGE SCALE GENOMIC DNA]</scope>
    <source>
        <strain evidence="1">NSCAC1</strain>
    </source>
</reference>
<name>A0A7G1Q9E3_9GAMM</name>
<proteinExistence type="predicted"/>
<dbReference type="EMBL" id="LR778175">
    <property type="protein sequence ID" value="CAB1275887.1"/>
    <property type="molecule type" value="Genomic_DNA"/>
</dbReference>
<keyword evidence="2" id="KW-1185">Reference proteome</keyword>
<dbReference type="KEGG" id="ntg:NSCAC_0892"/>
<protein>
    <submittedName>
        <fullName evidence="1">Heptaprenyl diphosphate synthase component I</fullName>
    </submittedName>
</protein>
<dbReference type="RefSeq" id="WP_197745185.1">
    <property type="nucleotide sequence ID" value="NZ_LR778175.1"/>
</dbReference>